<dbReference type="Proteomes" id="UP000782519">
    <property type="component" value="Unassembled WGS sequence"/>
</dbReference>
<protein>
    <submittedName>
        <fullName evidence="8">Acyl-CoA/acyl-ACP dehydrogenase</fullName>
    </submittedName>
</protein>
<dbReference type="InterPro" id="IPR036250">
    <property type="entry name" value="AcylCo_DH-like_C"/>
</dbReference>
<comment type="similarity">
    <text evidence="2">Belongs to the acyl-CoA dehydrogenase family.</text>
</comment>
<keyword evidence="3" id="KW-0285">Flavoprotein</keyword>
<dbReference type="AlphaFoldDB" id="A0A933RY86"/>
<dbReference type="SUPFAM" id="SSF47203">
    <property type="entry name" value="Acyl-CoA dehydrogenase C-terminal domain-like"/>
    <property type="match status" value="1"/>
</dbReference>
<dbReference type="InterPro" id="IPR009075">
    <property type="entry name" value="AcylCo_DH/oxidase_C"/>
</dbReference>
<dbReference type="InterPro" id="IPR009100">
    <property type="entry name" value="AcylCoA_DH/oxidase_NM_dom_sf"/>
</dbReference>
<evidence type="ECO:0000313" key="8">
    <source>
        <dbReference type="EMBL" id="MBI5130380.1"/>
    </source>
</evidence>
<reference evidence="8" key="1">
    <citation type="submission" date="2020-07" db="EMBL/GenBank/DDBJ databases">
        <title>Huge and variable diversity of episymbiotic CPR bacteria and DPANN archaea in groundwater ecosystems.</title>
        <authorList>
            <person name="He C.Y."/>
            <person name="Keren R."/>
            <person name="Whittaker M."/>
            <person name="Farag I.F."/>
            <person name="Doudna J."/>
            <person name="Cate J.H.D."/>
            <person name="Banfield J.F."/>
        </authorList>
    </citation>
    <scope>NUCLEOTIDE SEQUENCE</scope>
    <source>
        <strain evidence="8">NC_groundwater_1818_Pr3_B-0.1um_66_35</strain>
    </source>
</reference>
<evidence type="ECO:0000256" key="4">
    <source>
        <dbReference type="ARBA" id="ARBA00022827"/>
    </source>
</evidence>
<dbReference type="EMBL" id="JACRJB010000036">
    <property type="protein sequence ID" value="MBI5130380.1"/>
    <property type="molecule type" value="Genomic_DNA"/>
</dbReference>
<keyword evidence="4" id="KW-0274">FAD</keyword>
<name>A0A933RY86_RHOPL</name>
<sequence length="381" mass="39935">MPRNNTQHPGRRSPWRRTCAAHRGELVTDTTDTIVVETAEKIFADLADPQTINADKTGQWIAPLWRALSESGLPLSWVPEDCDGSGASLAEGFAVLNAAGRAGLAAPLAETMLAGWLLAQAKIASPEGAMTIAPSHPKDRVTLAADGTLIGRARGVPFAQGADHIAVLAHSKDVVVIALVEAAACRIEHGLGLGGDPSDAVTFDGATPLTFAVAPQGFDQTTLLLMGSVARSLQIAGALETLLDISVAYANQRVAFEKQISKFQAVQHNLARLAGETSAALAAATSAADAISNAAAFDDAVFLEAAAAKIRCAEAAEKGAAIAHQVHGAIGFTSEHILHRYSLRALAWRDDFGNESHWAVELGRMVAKRGADDLWPLVASR</sequence>
<organism evidence="8 9">
    <name type="scientific">Rhodopseudomonas palustris</name>
    <dbReference type="NCBI Taxonomy" id="1076"/>
    <lineage>
        <taxon>Bacteria</taxon>
        <taxon>Pseudomonadati</taxon>
        <taxon>Pseudomonadota</taxon>
        <taxon>Alphaproteobacteria</taxon>
        <taxon>Hyphomicrobiales</taxon>
        <taxon>Nitrobacteraceae</taxon>
        <taxon>Rhodopseudomonas</taxon>
    </lineage>
</organism>
<comment type="cofactor">
    <cofactor evidence="1">
        <name>FAD</name>
        <dbReference type="ChEBI" id="CHEBI:57692"/>
    </cofactor>
</comment>
<feature type="domain" description="Acyl-CoA dehydrogenase/oxidase N-terminal" evidence="7">
    <location>
        <begin position="35"/>
        <end position="119"/>
    </location>
</feature>
<dbReference type="Pfam" id="PF00441">
    <property type="entry name" value="Acyl-CoA_dh_1"/>
    <property type="match status" value="1"/>
</dbReference>
<evidence type="ECO:0000313" key="9">
    <source>
        <dbReference type="Proteomes" id="UP000782519"/>
    </source>
</evidence>
<dbReference type="InterPro" id="IPR037069">
    <property type="entry name" value="AcylCoA_DH/ox_N_sf"/>
</dbReference>
<dbReference type="Gene3D" id="1.20.140.10">
    <property type="entry name" value="Butyryl-CoA Dehydrogenase, subunit A, domain 3"/>
    <property type="match status" value="1"/>
</dbReference>
<keyword evidence="5" id="KW-0560">Oxidoreductase</keyword>
<evidence type="ECO:0000259" key="6">
    <source>
        <dbReference type="Pfam" id="PF00441"/>
    </source>
</evidence>
<dbReference type="Gene3D" id="1.10.540.10">
    <property type="entry name" value="Acyl-CoA dehydrogenase/oxidase, N-terminal domain"/>
    <property type="match status" value="1"/>
</dbReference>
<evidence type="ECO:0000256" key="3">
    <source>
        <dbReference type="ARBA" id="ARBA00022630"/>
    </source>
</evidence>
<evidence type="ECO:0000256" key="1">
    <source>
        <dbReference type="ARBA" id="ARBA00001974"/>
    </source>
</evidence>
<evidence type="ECO:0000256" key="2">
    <source>
        <dbReference type="ARBA" id="ARBA00009347"/>
    </source>
</evidence>
<comment type="caution">
    <text evidence="8">The sequence shown here is derived from an EMBL/GenBank/DDBJ whole genome shotgun (WGS) entry which is preliminary data.</text>
</comment>
<feature type="domain" description="Acyl-CoA dehydrogenase/oxidase C-terminal" evidence="6">
    <location>
        <begin position="224"/>
        <end position="347"/>
    </location>
</feature>
<dbReference type="SUPFAM" id="SSF56645">
    <property type="entry name" value="Acyl-CoA dehydrogenase NM domain-like"/>
    <property type="match status" value="1"/>
</dbReference>
<dbReference type="PANTHER" id="PTHR43884:SF20">
    <property type="entry name" value="ACYL-COA DEHYDROGENASE FADE28"/>
    <property type="match status" value="1"/>
</dbReference>
<gene>
    <name evidence="8" type="ORF">HZA66_13135</name>
</gene>
<dbReference type="GO" id="GO:0050660">
    <property type="term" value="F:flavin adenine dinucleotide binding"/>
    <property type="evidence" value="ECO:0007669"/>
    <property type="project" value="InterPro"/>
</dbReference>
<dbReference type="Pfam" id="PF02771">
    <property type="entry name" value="Acyl-CoA_dh_N"/>
    <property type="match status" value="1"/>
</dbReference>
<proteinExistence type="inferred from homology"/>
<dbReference type="InterPro" id="IPR013786">
    <property type="entry name" value="AcylCoA_DH/ox_N"/>
</dbReference>
<dbReference type="PANTHER" id="PTHR43884">
    <property type="entry name" value="ACYL-COA DEHYDROGENASE"/>
    <property type="match status" value="1"/>
</dbReference>
<evidence type="ECO:0000256" key="5">
    <source>
        <dbReference type="ARBA" id="ARBA00023002"/>
    </source>
</evidence>
<accession>A0A933RY86</accession>
<dbReference type="GO" id="GO:0003995">
    <property type="term" value="F:acyl-CoA dehydrogenase activity"/>
    <property type="evidence" value="ECO:0007669"/>
    <property type="project" value="TreeGrafter"/>
</dbReference>
<evidence type="ECO:0000259" key="7">
    <source>
        <dbReference type="Pfam" id="PF02771"/>
    </source>
</evidence>